<evidence type="ECO:0000313" key="2">
    <source>
        <dbReference type="Proteomes" id="UP001230504"/>
    </source>
</evidence>
<dbReference type="Proteomes" id="UP001230504">
    <property type="component" value="Unassembled WGS sequence"/>
</dbReference>
<protein>
    <submittedName>
        <fullName evidence="1">Uncharacterized protein</fullName>
    </submittedName>
</protein>
<proteinExistence type="predicted"/>
<organism evidence="1 2">
    <name type="scientific">Colletotrichum navitas</name>
    <dbReference type="NCBI Taxonomy" id="681940"/>
    <lineage>
        <taxon>Eukaryota</taxon>
        <taxon>Fungi</taxon>
        <taxon>Dikarya</taxon>
        <taxon>Ascomycota</taxon>
        <taxon>Pezizomycotina</taxon>
        <taxon>Sordariomycetes</taxon>
        <taxon>Hypocreomycetidae</taxon>
        <taxon>Glomerellales</taxon>
        <taxon>Glomerellaceae</taxon>
        <taxon>Colletotrichum</taxon>
        <taxon>Colletotrichum graminicola species complex</taxon>
    </lineage>
</organism>
<comment type="caution">
    <text evidence="1">The sequence shown here is derived from an EMBL/GenBank/DDBJ whole genome shotgun (WGS) entry which is preliminary data.</text>
</comment>
<dbReference type="AlphaFoldDB" id="A0AAD8V6B5"/>
<keyword evidence="2" id="KW-1185">Reference proteome</keyword>
<name>A0AAD8V6B5_9PEZI</name>
<dbReference type="GeneID" id="85449479"/>
<gene>
    <name evidence="1" type="ORF">LY79DRAFT_94806</name>
</gene>
<dbReference type="RefSeq" id="XP_060416839.1">
    <property type="nucleotide sequence ID" value="XM_060565239.1"/>
</dbReference>
<evidence type="ECO:0000313" key="1">
    <source>
        <dbReference type="EMBL" id="KAK1595862.1"/>
    </source>
</evidence>
<reference evidence="1" key="1">
    <citation type="submission" date="2021-06" db="EMBL/GenBank/DDBJ databases">
        <title>Comparative genomics, transcriptomics and evolutionary studies reveal genomic signatures of adaptation to plant cell wall in hemibiotrophic fungi.</title>
        <authorList>
            <consortium name="DOE Joint Genome Institute"/>
            <person name="Baroncelli R."/>
            <person name="Diaz J.F."/>
            <person name="Benocci T."/>
            <person name="Peng M."/>
            <person name="Battaglia E."/>
            <person name="Haridas S."/>
            <person name="Andreopoulos W."/>
            <person name="Labutti K."/>
            <person name="Pangilinan J."/>
            <person name="Floch G.L."/>
            <person name="Makela M.R."/>
            <person name="Henrissat B."/>
            <person name="Grigoriev I.V."/>
            <person name="Crouch J.A."/>
            <person name="De Vries R.P."/>
            <person name="Sukno S.A."/>
            <person name="Thon M.R."/>
        </authorList>
    </citation>
    <scope>NUCLEOTIDE SEQUENCE</scope>
    <source>
        <strain evidence="1">CBS 125086</strain>
    </source>
</reference>
<sequence>MALSVCVRLDRKLDCESSVRLGSSSIVAWNGCPSVAALVRVPIYVAFWLAAGTARKRPIVPTRCLCLPTGSLPIRPSIAKRLGNSRRREKEVPGYLGRKVVVMVLLLHPLPLLLPNVDVTIPHVTAFKCPLQSAWASFIFPARMHWRHCE</sequence>
<dbReference type="EMBL" id="JAHLJV010000014">
    <property type="protein sequence ID" value="KAK1595862.1"/>
    <property type="molecule type" value="Genomic_DNA"/>
</dbReference>
<accession>A0AAD8V6B5</accession>